<evidence type="ECO:0000313" key="1">
    <source>
        <dbReference type="EMBL" id="RDD81092.1"/>
    </source>
</evidence>
<keyword evidence="2" id="KW-1185">Reference proteome</keyword>
<protein>
    <submittedName>
        <fullName evidence="1">Uncharacterized protein</fullName>
    </submittedName>
</protein>
<dbReference type="RefSeq" id="WP_114845804.1">
    <property type="nucleotide sequence ID" value="NZ_JBHSPE010000020.1"/>
</dbReference>
<evidence type="ECO:0000313" key="2">
    <source>
        <dbReference type="Proteomes" id="UP000253782"/>
    </source>
</evidence>
<dbReference type="AlphaFoldDB" id="A0A369UJZ2"/>
<dbReference type="EMBL" id="QQAH01000011">
    <property type="protein sequence ID" value="RDD81092.1"/>
    <property type="molecule type" value="Genomic_DNA"/>
</dbReference>
<dbReference type="Proteomes" id="UP000253782">
    <property type="component" value="Unassembled WGS sequence"/>
</dbReference>
<gene>
    <name evidence="1" type="ORF">DVJ77_12200</name>
</gene>
<organism evidence="1 2">
    <name type="scientific">Dyella tabacisoli</name>
    <dbReference type="NCBI Taxonomy" id="2282381"/>
    <lineage>
        <taxon>Bacteria</taxon>
        <taxon>Pseudomonadati</taxon>
        <taxon>Pseudomonadota</taxon>
        <taxon>Gammaproteobacteria</taxon>
        <taxon>Lysobacterales</taxon>
        <taxon>Rhodanobacteraceae</taxon>
        <taxon>Dyella</taxon>
    </lineage>
</organism>
<accession>A0A369UJZ2</accession>
<proteinExistence type="predicted"/>
<comment type="caution">
    <text evidence="1">The sequence shown here is derived from an EMBL/GenBank/DDBJ whole genome shotgun (WGS) entry which is preliminary data.</text>
</comment>
<sequence>MNTYQSLPMTPIDSSEVSNTAAVGKIPQFYDLGGTGRPAINTNRTIFYDGMAAATDVYSFSVRRDVSYQGGSAGFLNSALLVTSNVQSSINPFESGLFVIQDNHSTGGQNFAMGSQANKYSTGPVWGLVTETHEKSASADPATGTLGYELDIFANGTDAHLQRIGIAIMGKLENPAGPGMTLGIGMALTGDSSGQANSRFSRGISFGRIGNTTAFDYCIDTTNAVFDTGGAAILLQHDHSIAFNGNNTRTLQYIQSATRLRYEAPNSHVFDFNDDGTLSITGAYQIFGQQVITSRQSGWGESLNPNSVSRDGFDPNTVSLLKVAQTLAALIADLKTHGLIGS</sequence>
<name>A0A369UJZ2_9GAMM</name>
<reference evidence="1 2" key="1">
    <citation type="submission" date="2018-07" db="EMBL/GenBank/DDBJ databases">
        <title>Dyella tabacisoli L4-6T, whole genome shotgun sequence.</title>
        <authorList>
            <person name="Zhou X.-K."/>
            <person name="Li W.-J."/>
            <person name="Duan Y.-Q."/>
        </authorList>
    </citation>
    <scope>NUCLEOTIDE SEQUENCE [LARGE SCALE GENOMIC DNA]</scope>
    <source>
        <strain evidence="1 2">L4-6</strain>
    </source>
</reference>